<keyword evidence="4" id="KW-0904">Protein phosphatase</keyword>
<name>A0ABQ0URQ5_9MICO</name>
<evidence type="ECO:0000256" key="2">
    <source>
        <dbReference type="ARBA" id="ARBA00013064"/>
    </source>
</evidence>
<evidence type="ECO:0000313" key="7">
    <source>
        <dbReference type="Proteomes" id="UP000321154"/>
    </source>
</evidence>
<dbReference type="EMBL" id="BJUV01000028">
    <property type="protein sequence ID" value="GEK84142.1"/>
    <property type="molecule type" value="Genomic_DNA"/>
</dbReference>
<comment type="caution">
    <text evidence="6">The sequence shown here is derived from an EMBL/GenBank/DDBJ whole genome shotgun (WGS) entry which is preliminary data.</text>
</comment>
<evidence type="ECO:0000256" key="4">
    <source>
        <dbReference type="ARBA" id="ARBA00022912"/>
    </source>
</evidence>
<evidence type="ECO:0000313" key="6">
    <source>
        <dbReference type="EMBL" id="GEK84142.1"/>
    </source>
</evidence>
<feature type="domain" description="Phosphotyrosine protein phosphatase I" evidence="5">
    <location>
        <begin position="16"/>
        <end position="163"/>
    </location>
</feature>
<gene>
    <name evidence="6" type="ORF">FFA01_24510</name>
</gene>
<dbReference type="PANTHER" id="PTHR11717">
    <property type="entry name" value="LOW MOLECULAR WEIGHT PROTEIN TYROSINE PHOSPHATASE"/>
    <property type="match status" value="1"/>
</dbReference>
<dbReference type="Gene3D" id="3.40.50.2300">
    <property type="match status" value="1"/>
</dbReference>
<evidence type="ECO:0000256" key="1">
    <source>
        <dbReference type="ARBA" id="ARBA00011063"/>
    </source>
</evidence>
<keyword evidence="7" id="KW-1185">Reference proteome</keyword>
<dbReference type="Proteomes" id="UP000321154">
    <property type="component" value="Unassembled WGS sequence"/>
</dbReference>
<protein>
    <recommendedName>
        <fullName evidence="2">protein-tyrosine-phosphatase</fullName>
        <ecNumber evidence="2">3.1.3.48</ecNumber>
    </recommendedName>
</protein>
<proteinExistence type="inferred from homology"/>
<dbReference type="SMART" id="SM00226">
    <property type="entry name" value="LMWPc"/>
    <property type="match status" value="1"/>
</dbReference>
<reference evidence="6 7" key="1">
    <citation type="submission" date="2019-07" db="EMBL/GenBank/DDBJ databases">
        <title>Whole genome shotgun sequence of Frigoribacterium faeni NBRC 103066.</title>
        <authorList>
            <person name="Hosoyama A."/>
            <person name="Uohara A."/>
            <person name="Ohji S."/>
            <person name="Ichikawa N."/>
        </authorList>
    </citation>
    <scope>NUCLEOTIDE SEQUENCE [LARGE SCALE GENOMIC DNA]</scope>
    <source>
        <strain evidence="6 7">NBRC 103066</strain>
    </source>
</reference>
<evidence type="ECO:0000259" key="5">
    <source>
        <dbReference type="SMART" id="SM00226"/>
    </source>
</evidence>
<dbReference type="PRINTS" id="PR00719">
    <property type="entry name" value="LMWPTPASE"/>
</dbReference>
<accession>A0ABQ0URQ5</accession>
<dbReference type="EC" id="3.1.3.48" evidence="2"/>
<dbReference type="InterPro" id="IPR017867">
    <property type="entry name" value="Tyr_phospatase_low_mol_wt"/>
</dbReference>
<evidence type="ECO:0000256" key="3">
    <source>
        <dbReference type="ARBA" id="ARBA00022801"/>
    </source>
</evidence>
<dbReference type="SUPFAM" id="SSF52788">
    <property type="entry name" value="Phosphotyrosine protein phosphatases I"/>
    <property type="match status" value="1"/>
</dbReference>
<dbReference type="InterPro" id="IPR036196">
    <property type="entry name" value="Ptyr_pPase_sf"/>
</dbReference>
<dbReference type="PANTHER" id="PTHR11717:SF7">
    <property type="entry name" value="LOW MOLECULAR WEIGHT PHOSPHOTYROSINE PROTEIN PHOSPHATASE"/>
    <property type="match status" value="1"/>
</dbReference>
<dbReference type="InterPro" id="IPR023485">
    <property type="entry name" value="Ptyr_pPase"/>
</dbReference>
<sequence length="221" mass="23381">MSMAFTFDRPPGSSTFRILTVCTGNICRSPLAEQYLRAGLAAAGVSNVVVESAGTMAQDGQAMPRQALDLARRYGVADAEAHGARYLFEGHVAGADLVFGMGRDHRRAIVSLFPRSSRYAFTLREFARLAQGMTTDDLADAASLDAGDVAGRLRSAVAAVAARRGLVAPPAEVVDDDIVDPYKLDDSVFAESGRQLVPAADVVVKLLVAAARVRVDDKAAI</sequence>
<comment type="similarity">
    <text evidence="1">Belongs to the low molecular weight phosphotyrosine protein phosphatase family.</text>
</comment>
<dbReference type="InterPro" id="IPR050438">
    <property type="entry name" value="LMW_PTPase"/>
</dbReference>
<dbReference type="Pfam" id="PF01451">
    <property type="entry name" value="LMWPc"/>
    <property type="match status" value="1"/>
</dbReference>
<keyword evidence="3" id="KW-0378">Hydrolase</keyword>
<organism evidence="6 7">
    <name type="scientific">Frigoribacterium faeni</name>
    <dbReference type="NCBI Taxonomy" id="145483"/>
    <lineage>
        <taxon>Bacteria</taxon>
        <taxon>Bacillati</taxon>
        <taxon>Actinomycetota</taxon>
        <taxon>Actinomycetes</taxon>
        <taxon>Micrococcales</taxon>
        <taxon>Microbacteriaceae</taxon>
        <taxon>Frigoribacterium</taxon>
    </lineage>
</organism>